<proteinExistence type="predicted"/>
<accession>A0A1I7WR85</accession>
<reference evidence="2" key="1">
    <citation type="submission" date="2016-11" db="UniProtKB">
        <authorList>
            <consortium name="WormBaseParasite"/>
        </authorList>
    </citation>
    <scope>IDENTIFICATION</scope>
</reference>
<protein>
    <submittedName>
        <fullName evidence="2">DUF2256 domain-containing protein</fullName>
    </submittedName>
</protein>
<dbReference type="WBParaSite" id="Hba_07685">
    <property type="protein sequence ID" value="Hba_07685"/>
    <property type="gene ID" value="Hba_07685"/>
</dbReference>
<dbReference type="Proteomes" id="UP000095283">
    <property type="component" value="Unplaced"/>
</dbReference>
<organism evidence="1 2">
    <name type="scientific">Heterorhabditis bacteriophora</name>
    <name type="common">Entomopathogenic nematode worm</name>
    <dbReference type="NCBI Taxonomy" id="37862"/>
    <lineage>
        <taxon>Eukaryota</taxon>
        <taxon>Metazoa</taxon>
        <taxon>Ecdysozoa</taxon>
        <taxon>Nematoda</taxon>
        <taxon>Chromadorea</taxon>
        <taxon>Rhabditida</taxon>
        <taxon>Rhabditina</taxon>
        <taxon>Rhabditomorpha</taxon>
        <taxon>Strongyloidea</taxon>
        <taxon>Heterorhabditidae</taxon>
        <taxon>Heterorhabditis</taxon>
    </lineage>
</organism>
<evidence type="ECO:0000313" key="2">
    <source>
        <dbReference type="WBParaSite" id="Hba_07685"/>
    </source>
</evidence>
<name>A0A1I7WR85_HETBA</name>
<dbReference type="AlphaFoldDB" id="A0A1I7WR85"/>
<sequence>MAKVRKWIGDFIASKAMSFCREGIRNLPERWQKTVTINAEGNISKIMGKNNADLSKNCDSR</sequence>
<keyword evidence="1" id="KW-1185">Reference proteome</keyword>
<evidence type="ECO:0000313" key="1">
    <source>
        <dbReference type="Proteomes" id="UP000095283"/>
    </source>
</evidence>